<protein>
    <recommendedName>
        <fullName evidence="3">Chitin-binding type-2 domain-containing protein</fullName>
    </recommendedName>
</protein>
<dbReference type="AlphaFoldDB" id="A0A8J5MZP9"/>
<dbReference type="PANTHER" id="PTHR22933">
    <property type="entry name" value="FI18007P1-RELATED"/>
    <property type="match status" value="1"/>
</dbReference>
<feature type="region of interest" description="Disordered" evidence="1">
    <location>
        <begin position="454"/>
        <end position="549"/>
    </location>
</feature>
<feature type="compositionally biased region" description="Pro residues" evidence="1">
    <location>
        <begin position="45"/>
        <end position="60"/>
    </location>
</feature>
<proteinExistence type="predicted"/>
<dbReference type="GO" id="GO:0008061">
    <property type="term" value="F:chitin binding"/>
    <property type="evidence" value="ECO:0007669"/>
    <property type="project" value="InterPro"/>
</dbReference>
<evidence type="ECO:0000256" key="1">
    <source>
        <dbReference type="SAM" id="MobiDB-lite"/>
    </source>
</evidence>
<feature type="domain" description="Chitin-binding type-2" evidence="3">
    <location>
        <begin position="363"/>
        <end position="419"/>
    </location>
</feature>
<evidence type="ECO:0000256" key="2">
    <source>
        <dbReference type="SAM" id="SignalP"/>
    </source>
</evidence>
<feature type="region of interest" description="Disordered" evidence="1">
    <location>
        <begin position="155"/>
        <end position="269"/>
    </location>
</feature>
<keyword evidence="2" id="KW-0732">Signal</keyword>
<keyword evidence="5" id="KW-1185">Reference proteome</keyword>
<dbReference type="Proteomes" id="UP000747542">
    <property type="component" value="Unassembled WGS sequence"/>
</dbReference>
<feature type="compositionally biased region" description="Low complexity" evidence="1">
    <location>
        <begin position="225"/>
        <end position="234"/>
    </location>
</feature>
<evidence type="ECO:0000313" key="4">
    <source>
        <dbReference type="EMBL" id="KAG7169564.1"/>
    </source>
</evidence>
<feature type="compositionally biased region" description="Basic and acidic residues" evidence="1">
    <location>
        <begin position="190"/>
        <end position="204"/>
    </location>
</feature>
<evidence type="ECO:0000259" key="3">
    <source>
        <dbReference type="PROSITE" id="PS50940"/>
    </source>
</evidence>
<reference evidence="4" key="1">
    <citation type="journal article" date="2021" name="Sci. Adv.">
        <title>The American lobster genome reveals insights on longevity, neural, and immune adaptations.</title>
        <authorList>
            <person name="Polinski J.M."/>
            <person name="Zimin A.V."/>
            <person name="Clark K.F."/>
            <person name="Kohn A.B."/>
            <person name="Sadowski N."/>
            <person name="Timp W."/>
            <person name="Ptitsyn A."/>
            <person name="Khanna P."/>
            <person name="Romanova D.Y."/>
            <person name="Williams P."/>
            <person name="Greenwood S.J."/>
            <person name="Moroz L.L."/>
            <person name="Walt D.R."/>
            <person name="Bodnar A.G."/>
        </authorList>
    </citation>
    <scope>NUCLEOTIDE SEQUENCE</scope>
    <source>
        <strain evidence="4">GMGI-L3</strain>
    </source>
</reference>
<sequence>MRQLVLAVTLLVVAVRGQHEQGPRGLPAHTRQFLDIAPFSQGPKSRPPPVRLRGPPPPAVRGPLRPQHSGESRPIFNGPPPYAGSGPQPFPSESGQGTGHLPLNPRPNFDNPHFQPENEVNVAADEVALEISDYSSIFPDGEYVAPTREIVDSRLPTDHFSARAPQPNSFTPVATQQSPSPKENLQHQNQAKEEHQPQVSDEHLLSQVTPQQQDEPQLREPPYQPEQQTQQEQPRLQITEAAEKPQHDLPTVQEPPQQLGPQQYEQETQEVVEIVSPPRPIHHPIPGPPYPRPQDGQLHFSEFKALSLIAISQYNVINENQEPFEIQAAESREQPYRIEYDYDEEEEEEEEPDRLALLLLDSHFTCFDKNNGYYADEEVQCEVFHYCQDKLKHSWLCPQGASFHQDNICEKSSKFHFVNEFLYKEVDGEDGSNKTYADRYYPEGFEFGVARVETDGQIPQPGGGVGTGQHPPRRPTPAFLDRLPHTQPQRPQYQEEVPDAYVQDRYPGQFSRPPPDTGTPQRFSGPPIYRSDSQGHENLQEVIAHRRQG</sequence>
<name>A0A8J5MZP9_HOMAM</name>
<feature type="compositionally biased region" description="Polar residues" evidence="1">
    <location>
        <begin position="166"/>
        <end position="189"/>
    </location>
</feature>
<evidence type="ECO:0000313" key="5">
    <source>
        <dbReference type="Proteomes" id="UP000747542"/>
    </source>
</evidence>
<feature type="region of interest" description="Disordered" evidence="1">
    <location>
        <begin position="38"/>
        <end position="116"/>
    </location>
</feature>
<accession>A0A8J5MZP9</accession>
<dbReference type="InterPro" id="IPR052976">
    <property type="entry name" value="Scoloptoxin-like"/>
</dbReference>
<feature type="chain" id="PRO_5035238147" description="Chitin-binding type-2 domain-containing protein" evidence="2">
    <location>
        <begin position="18"/>
        <end position="549"/>
    </location>
</feature>
<comment type="caution">
    <text evidence="4">The sequence shown here is derived from an EMBL/GenBank/DDBJ whole genome shotgun (WGS) entry which is preliminary data.</text>
</comment>
<feature type="compositionally biased region" description="Polar residues" evidence="1">
    <location>
        <begin position="206"/>
        <end position="215"/>
    </location>
</feature>
<dbReference type="PROSITE" id="PS50940">
    <property type="entry name" value="CHIT_BIND_II"/>
    <property type="match status" value="1"/>
</dbReference>
<dbReference type="GO" id="GO:0005576">
    <property type="term" value="C:extracellular region"/>
    <property type="evidence" value="ECO:0007669"/>
    <property type="project" value="InterPro"/>
</dbReference>
<gene>
    <name evidence="4" type="ORF">Hamer_G023781</name>
</gene>
<organism evidence="4 5">
    <name type="scientific">Homarus americanus</name>
    <name type="common">American lobster</name>
    <dbReference type="NCBI Taxonomy" id="6706"/>
    <lineage>
        <taxon>Eukaryota</taxon>
        <taxon>Metazoa</taxon>
        <taxon>Ecdysozoa</taxon>
        <taxon>Arthropoda</taxon>
        <taxon>Crustacea</taxon>
        <taxon>Multicrustacea</taxon>
        <taxon>Malacostraca</taxon>
        <taxon>Eumalacostraca</taxon>
        <taxon>Eucarida</taxon>
        <taxon>Decapoda</taxon>
        <taxon>Pleocyemata</taxon>
        <taxon>Astacidea</taxon>
        <taxon>Nephropoidea</taxon>
        <taxon>Nephropidae</taxon>
        <taxon>Homarus</taxon>
    </lineage>
</organism>
<dbReference type="EMBL" id="JAHLQT010015964">
    <property type="protein sequence ID" value="KAG7169564.1"/>
    <property type="molecule type" value="Genomic_DNA"/>
</dbReference>
<feature type="signal peptide" evidence="2">
    <location>
        <begin position="1"/>
        <end position="17"/>
    </location>
</feature>
<dbReference type="InterPro" id="IPR002557">
    <property type="entry name" value="Chitin-bd_dom"/>
</dbReference>
<dbReference type="PANTHER" id="PTHR22933:SF31">
    <property type="entry name" value="FI18007P1"/>
    <property type="match status" value="1"/>
</dbReference>